<organism evidence="1 2">
    <name type="scientific">Araneus ventricosus</name>
    <name type="common">Orbweaver spider</name>
    <name type="synonym">Epeira ventricosa</name>
    <dbReference type="NCBI Taxonomy" id="182803"/>
    <lineage>
        <taxon>Eukaryota</taxon>
        <taxon>Metazoa</taxon>
        <taxon>Ecdysozoa</taxon>
        <taxon>Arthropoda</taxon>
        <taxon>Chelicerata</taxon>
        <taxon>Arachnida</taxon>
        <taxon>Araneae</taxon>
        <taxon>Araneomorphae</taxon>
        <taxon>Entelegynae</taxon>
        <taxon>Araneoidea</taxon>
        <taxon>Araneidae</taxon>
        <taxon>Araneus</taxon>
    </lineage>
</organism>
<keyword evidence="2" id="KW-1185">Reference proteome</keyword>
<accession>A0A4Y2TUN4</accession>
<gene>
    <name evidence="1" type="ORF">AVEN_72529_1</name>
</gene>
<evidence type="ECO:0000313" key="1">
    <source>
        <dbReference type="EMBL" id="GBO04278.1"/>
    </source>
</evidence>
<comment type="caution">
    <text evidence="1">The sequence shown here is derived from an EMBL/GenBank/DDBJ whole genome shotgun (WGS) entry which is preliminary data.</text>
</comment>
<protein>
    <submittedName>
        <fullName evidence="1">Uncharacterized protein</fullName>
    </submittedName>
</protein>
<dbReference type="AlphaFoldDB" id="A0A4Y2TUN4"/>
<name>A0A4Y2TUN4_ARAVE</name>
<evidence type="ECO:0000313" key="2">
    <source>
        <dbReference type="Proteomes" id="UP000499080"/>
    </source>
</evidence>
<dbReference type="Proteomes" id="UP000499080">
    <property type="component" value="Unassembled WGS sequence"/>
</dbReference>
<dbReference type="EMBL" id="BGPR01031299">
    <property type="protein sequence ID" value="GBO04278.1"/>
    <property type="molecule type" value="Genomic_DNA"/>
</dbReference>
<proteinExistence type="predicted"/>
<reference evidence="1 2" key="1">
    <citation type="journal article" date="2019" name="Sci. Rep.">
        <title>Orb-weaving spider Araneus ventricosus genome elucidates the spidroin gene catalogue.</title>
        <authorList>
            <person name="Kono N."/>
            <person name="Nakamura H."/>
            <person name="Ohtoshi R."/>
            <person name="Moran D.A.P."/>
            <person name="Shinohara A."/>
            <person name="Yoshida Y."/>
            <person name="Fujiwara M."/>
            <person name="Mori M."/>
            <person name="Tomita M."/>
            <person name="Arakawa K."/>
        </authorList>
    </citation>
    <scope>NUCLEOTIDE SEQUENCE [LARGE SCALE GENOMIC DNA]</scope>
</reference>
<sequence>MVKRRVQAFGFVRIRGRRRGHMSDSGVQANRRRVSSGFLRLAIFIDDACHVFRFYACTVGDAYRFGFASVRSATRVMFGFVPVQARRVSYVRLFYARSGRRVSYVRLFYARSGRRMSCVQHFCACTVGDACHVFGFFVPVRSATRVTC</sequence>